<gene>
    <name evidence="3" type="primary">nosD</name>
    <name evidence="3" type="ORF">EFY79_14625</name>
</gene>
<dbReference type="Pfam" id="PF13229">
    <property type="entry name" value="Beta_helix"/>
    <property type="match status" value="1"/>
</dbReference>
<dbReference type="Gene3D" id="2.160.20.10">
    <property type="entry name" value="Single-stranded right-handed beta-helix, Pectin lyase-like"/>
    <property type="match status" value="3"/>
</dbReference>
<dbReference type="InterPro" id="IPR007742">
    <property type="entry name" value="NosD_dom"/>
</dbReference>
<name>A0A3M9NAY2_9BACT</name>
<dbReference type="NCBIfam" id="TIGR03804">
    <property type="entry name" value="para_beta_helix"/>
    <property type="match status" value="2"/>
</dbReference>
<organism evidence="3 4">
    <name type="scientific">Hanamia caeni</name>
    <dbReference type="NCBI Taxonomy" id="2294116"/>
    <lineage>
        <taxon>Bacteria</taxon>
        <taxon>Pseudomonadati</taxon>
        <taxon>Bacteroidota</taxon>
        <taxon>Chitinophagia</taxon>
        <taxon>Chitinophagales</taxon>
        <taxon>Chitinophagaceae</taxon>
        <taxon>Hanamia</taxon>
    </lineage>
</organism>
<accession>A0A3M9NAY2</accession>
<reference evidence="3 4" key="1">
    <citation type="submission" date="2018-11" db="EMBL/GenBank/DDBJ databases">
        <title>Draft genome sequence of Ferruginibacter sp. BO-59.</title>
        <authorList>
            <person name="Im W.T."/>
        </authorList>
    </citation>
    <scope>NUCLEOTIDE SEQUENCE [LARGE SCALE GENOMIC DNA]</scope>
    <source>
        <strain evidence="3 4">BO-59</strain>
    </source>
</reference>
<dbReference type="InterPro" id="IPR012334">
    <property type="entry name" value="Pectin_lyas_fold"/>
</dbReference>
<dbReference type="AlphaFoldDB" id="A0A3M9NAY2"/>
<dbReference type="InterPro" id="IPR039448">
    <property type="entry name" value="Beta_helix"/>
</dbReference>
<proteinExistence type="predicted"/>
<evidence type="ECO:0000259" key="1">
    <source>
        <dbReference type="Pfam" id="PF05048"/>
    </source>
</evidence>
<dbReference type="RefSeq" id="WP_123121460.1">
    <property type="nucleotide sequence ID" value="NZ_RJJR01000012.1"/>
</dbReference>
<dbReference type="OrthoDB" id="9767990at2"/>
<evidence type="ECO:0000313" key="4">
    <source>
        <dbReference type="Proteomes" id="UP000267223"/>
    </source>
</evidence>
<evidence type="ECO:0000259" key="2">
    <source>
        <dbReference type="Pfam" id="PF13229"/>
    </source>
</evidence>
<dbReference type="InterPro" id="IPR011050">
    <property type="entry name" value="Pectin_lyase_fold/virulence"/>
</dbReference>
<feature type="domain" description="Right handed beta helix" evidence="2">
    <location>
        <begin position="80"/>
        <end position="153"/>
    </location>
</feature>
<keyword evidence="4" id="KW-1185">Reference proteome</keyword>
<feature type="domain" description="Periplasmic copper-binding protein NosD beta helix" evidence="1">
    <location>
        <begin position="157"/>
        <end position="346"/>
    </location>
</feature>
<comment type="caution">
    <text evidence="3">The sequence shown here is derived from an EMBL/GenBank/DDBJ whole genome shotgun (WGS) entry which is preliminary data.</text>
</comment>
<dbReference type="InterPro" id="IPR026464">
    <property type="entry name" value="NosD_copper_fam"/>
</dbReference>
<dbReference type="SMART" id="SM00710">
    <property type="entry name" value="PbH1"/>
    <property type="match status" value="10"/>
</dbReference>
<dbReference type="InterPro" id="IPR006626">
    <property type="entry name" value="PbH1"/>
</dbReference>
<dbReference type="Proteomes" id="UP000267223">
    <property type="component" value="Unassembled WGS sequence"/>
</dbReference>
<dbReference type="Pfam" id="PF05048">
    <property type="entry name" value="NosD"/>
    <property type="match status" value="1"/>
</dbReference>
<dbReference type="InterPro" id="IPR022441">
    <property type="entry name" value="Para_beta_helix_rpt-2"/>
</dbReference>
<protein>
    <submittedName>
        <fullName evidence="3">Nitrous oxide reductase family maturation protein NosD</fullName>
    </submittedName>
</protein>
<evidence type="ECO:0000313" key="3">
    <source>
        <dbReference type="EMBL" id="RNI34906.1"/>
    </source>
</evidence>
<dbReference type="EMBL" id="RJJR01000012">
    <property type="protein sequence ID" value="RNI34906.1"/>
    <property type="molecule type" value="Genomic_DNA"/>
</dbReference>
<sequence>MKLLFKWLLFLLLPFASTVVFSKTIYVGKGKSFATVQSGIDAAENGDTVIVGPGLYKERDIKLNKRIYLKGDQYPVIDGEQKSGIFIIQANGAVLDGFKIINGGRAETEDLAGILIENCYNVKVINNKLDNTNFGIYSQYSKSCTIQNNEIKAYGNNEVTSGNGIHCWRSDSLLIIGNKIAGHRDGLYFEFVTNSLIWRNQSRNNIRYGIHFMFSHHDTYISNIFEGNASGVAVMFTHHIQMYNNFFLDNWGGAAYGILLKEITDGIISGNYFSHNTIAIQMEGCNRNHIFKNSFSNNGWAIKVSASSINNTISQNNFAGNTFDIGTNGTLVVNDFNGNYWDKYEGYDLNRDNIGDVPYHPVSMYSMIIDSNPASLMLFRSLIVSLLDKSEKLLPGITPENLEDETPLMRPLKL</sequence>
<dbReference type="SUPFAM" id="SSF51126">
    <property type="entry name" value="Pectin lyase-like"/>
    <property type="match status" value="1"/>
</dbReference>
<dbReference type="NCBIfam" id="TIGR04247">
    <property type="entry name" value="NosD_copper_fam"/>
    <property type="match status" value="1"/>
</dbReference>